<dbReference type="Proteomes" id="UP000700334">
    <property type="component" value="Unassembled WGS sequence"/>
</dbReference>
<proteinExistence type="predicted"/>
<dbReference type="EMBL" id="JAGFMF010011397">
    <property type="protein sequence ID" value="KAG8523888.1"/>
    <property type="molecule type" value="Genomic_DNA"/>
</dbReference>
<dbReference type="AlphaFoldDB" id="A0A8J6AN08"/>
<gene>
    <name evidence="1" type="ORF">J0S82_001990</name>
</gene>
<reference evidence="1" key="1">
    <citation type="journal article" date="2021" name="Evol. Appl.">
        <title>The genome of the Pyrenean desman and the effects of bottlenecks and inbreeding on the genomic landscape of an endangered species.</title>
        <authorList>
            <person name="Escoda L."/>
            <person name="Castresana J."/>
        </authorList>
    </citation>
    <scope>NUCLEOTIDE SEQUENCE</scope>
    <source>
        <strain evidence="1">IBE-C5619</strain>
    </source>
</reference>
<evidence type="ECO:0000313" key="1">
    <source>
        <dbReference type="EMBL" id="KAG8523888.1"/>
    </source>
</evidence>
<organism evidence="1 2">
    <name type="scientific">Galemys pyrenaicus</name>
    <name type="common">Iberian desman</name>
    <name type="synonym">Pyrenean desman</name>
    <dbReference type="NCBI Taxonomy" id="202257"/>
    <lineage>
        <taxon>Eukaryota</taxon>
        <taxon>Metazoa</taxon>
        <taxon>Chordata</taxon>
        <taxon>Craniata</taxon>
        <taxon>Vertebrata</taxon>
        <taxon>Euteleostomi</taxon>
        <taxon>Mammalia</taxon>
        <taxon>Eutheria</taxon>
        <taxon>Laurasiatheria</taxon>
        <taxon>Eulipotyphla</taxon>
        <taxon>Talpidae</taxon>
        <taxon>Galemys</taxon>
    </lineage>
</organism>
<comment type="caution">
    <text evidence="1">The sequence shown here is derived from an EMBL/GenBank/DDBJ whole genome shotgun (WGS) entry which is preliminary data.</text>
</comment>
<name>A0A8J6AN08_GALPY</name>
<sequence>MDRCRLQVDTAFHSFWKSTARKHEPVHEFTHQEVPPTPSLLNVTITTGKPLGGSYLDFGTWDIGSSNLVEGLCARLSQTQTRWHLCAAAAEEIPALTMANEKPKEGVKAENYGHINLKVADMQLLQEAAHLQEDAGKLLLLGNTKASEQKGFPGIKIMVTNCSPDDRETSQSR</sequence>
<accession>A0A8J6AN08</accession>
<evidence type="ECO:0000313" key="2">
    <source>
        <dbReference type="Proteomes" id="UP000700334"/>
    </source>
</evidence>
<keyword evidence="2" id="KW-1185">Reference proteome</keyword>
<protein>
    <submittedName>
        <fullName evidence="1">Uncharacterized protein</fullName>
    </submittedName>
</protein>